<sequence>MMYIGSTAVSVTLRESNRMSVLRKLEQGQEVQAELSIRYWHQNQCFQQFTLLQIASCSTYKQAWTLEHLLISQWQPKLNYPFVQVFLKRTALGFRPAKQQRHTAFGKFGVRLWRKFRKRLHVSSQPLCFAVTRRHAWELLFDIASFTRASFEALKLLRSERFVDDDVYAILRLSLSLEEPLKTRVRQLLRGVVRHRLMTWPSGHSSLRIPFLAHAGFAHSLERWLSATVQRFKHVLVPFHLPSRKIRETKHQACKDLLHNVPKWDQFLQQNGTQQLPCPCAQFRDRLSPVCFVQGHVATGVEMLGAIHSELQFLGQGSANSTFFPSLQQYLRVACKGFGTWRKVHGLPLCLEDDFVEFLKQQWHLHSASVQQHHRLDWRLVQRCKQALNPFVVHCEDHHPNHLMVFCPQFYFASVLRTWSDPLVFEPLSSSSDELRSWLFAQIPAALKRQYPWGVDLKGSLPVGFVLLKRKKQFLKGRTIVSYLHAPLRKLLNATAYVIQLMVRAIWPSIEESLPATWRKLHFLLRDLPTHVQLLEFNDDLVGFFNSVPRDMIVHALEVLIQQYVESTGTDMFAIDLRANKPTSERALPHRPRGGASVHTRVLHLKHVVSVVQLSFLTGVFVANHQCYRQIRGTCIGNQISPVLSSLPVILRERVWQRSFQLQIAQQGILPNHIFICRYVDNRLMLCDASCSQLGTVREFLHSGFYGSSIELEAVTDHSFLGFTISMEQRTVQHNQPIMPWQIRHFCSAGSMRVRVDLLRQLYRLKGMLPVQPNVGTPVLVSAKVPGVLSKASGPPLALSQSHTPSPAAAVAAIVARHTADSAVAPGDPGAELTLSQAESTLLDETSMYQLLVQDQMISPMSHFWQLPSPELIKFSAGRARWLQVQVSSWQRVILTDLQRCVQYMLSLLPADFRNSDQQRLWQLQPSVMLSFCRAMVAVNLPYQSMFQTPARVWACGDRVVWEYSSDKFPGPLTAPTTASTGFYRWYHCGADVTLIGVFTCGRLLRTCAETVNMSAAETPYAFFGRAGYEGQARDEAKKAAELVMHPKNRTGVLVSGRIVTCHHKMTSSSTYWETLACREHELVKSASSDKRWAIRESSARIDRFYLVCVRPASEAQIPSWDAIQAPEQQHMLRSFMSNMPVEDWS</sequence>
<evidence type="ECO:0000313" key="2">
    <source>
        <dbReference type="Proteomes" id="UP000604046"/>
    </source>
</evidence>
<gene>
    <name evidence="1" type="ORF">SNAT2548_LOCUS3531</name>
</gene>
<keyword evidence="2" id="KW-1185">Reference proteome</keyword>
<dbReference type="Proteomes" id="UP000604046">
    <property type="component" value="Unassembled WGS sequence"/>
</dbReference>
<accession>A0A812IBZ5</accession>
<evidence type="ECO:0000313" key="1">
    <source>
        <dbReference type="EMBL" id="CAE7029431.1"/>
    </source>
</evidence>
<protein>
    <submittedName>
        <fullName evidence="1">Uncharacterized protein</fullName>
    </submittedName>
</protein>
<proteinExistence type="predicted"/>
<reference evidence="1" key="1">
    <citation type="submission" date="2021-02" db="EMBL/GenBank/DDBJ databases">
        <authorList>
            <person name="Dougan E. K."/>
            <person name="Rhodes N."/>
            <person name="Thang M."/>
            <person name="Chan C."/>
        </authorList>
    </citation>
    <scope>NUCLEOTIDE SEQUENCE</scope>
</reference>
<name>A0A812IBZ5_9DINO</name>
<dbReference type="OrthoDB" id="408775at2759"/>
<comment type="caution">
    <text evidence="1">The sequence shown here is derived from an EMBL/GenBank/DDBJ whole genome shotgun (WGS) entry which is preliminary data.</text>
</comment>
<organism evidence="1 2">
    <name type="scientific">Symbiodinium natans</name>
    <dbReference type="NCBI Taxonomy" id="878477"/>
    <lineage>
        <taxon>Eukaryota</taxon>
        <taxon>Sar</taxon>
        <taxon>Alveolata</taxon>
        <taxon>Dinophyceae</taxon>
        <taxon>Suessiales</taxon>
        <taxon>Symbiodiniaceae</taxon>
        <taxon>Symbiodinium</taxon>
    </lineage>
</organism>
<dbReference type="EMBL" id="CAJNDS010000216">
    <property type="protein sequence ID" value="CAE7029431.1"/>
    <property type="molecule type" value="Genomic_DNA"/>
</dbReference>
<dbReference type="AlphaFoldDB" id="A0A812IBZ5"/>